<organism evidence="3 4">
    <name type="scientific">Panicum virgatum</name>
    <name type="common">Blackwell switchgrass</name>
    <dbReference type="NCBI Taxonomy" id="38727"/>
    <lineage>
        <taxon>Eukaryota</taxon>
        <taxon>Viridiplantae</taxon>
        <taxon>Streptophyta</taxon>
        <taxon>Embryophyta</taxon>
        <taxon>Tracheophyta</taxon>
        <taxon>Spermatophyta</taxon>
        <taxon>Magnoliopsida</taxon>
        <taxon>Liliopsida</taxon>
        <taxon>Poales</taxon>
        <taxon>Poaceae</taxon>
        <taxon>PACMAD clade</taxon>
        <taxon>Panicoideae</taxon>
        <taxon>Panicodae</taxon>
        <taxon>Paniceae</taxon>
        <taxon>Panicinae</taxon>
        <taxon>Panicum</taxon>
        <taxon>Panicum sect. Hiantes</taxon>
    </lineage>
</organism>
<dbReference type="PANTHER" id="PTHR31111">
    <property type="entry name" value="BNAA05G37150D PROTEIN-RELATED"/>
    <property type="match status" value="1"/>
</dbReference>
<dbReference type="InterPro" id="IPR001810">
    <property type="entry name" value="F-box_dom"/>
</dbReference>
<feature type="domain" description="F-box" evidence="2">
    <location>
        <begin position="23"/>
        <end position="69"/>
    </location>
</feature>
<name>A0A8T0W0H1_PANVG</name>
<evidence type="ECO:0000313" key="3">
    <source>
        <dbReference type="EMBL" id="KAG2640890.1"/>
    </source>
</evidence>
<evidence type="ECO:0000259" key="2">
    <source>
        <dbReference type="PROSITE" id="PS50181"/>
    </source>
</evidence>
<accession>A0A8T0W0H1</accession>
<feature type="region of interest" description="Disordered" evidence="1">
    <location>
        <begin position="1"/>
        <end position="25"/>
    </location>
</feature>
<dbReference type="Gene3D" id="1.20.1280.50">
    <property type="match status" value="1"/>
</dbReference>
<keyword evidence="4" id="KW-1185">Reference proteome</keyword>
<comment type="caution">
    <text evidence="3">The sequence shown here is derived from an EMBL/GenBank/DDBJ whole genome shotgun (WGS) entry which is preliminary data.</text>
</comment>
<gene>
    <name evidence="3" type="ORF">PVAP13_2KG126200</name>
</gene>
<evidence type="ECO:0000313" key="4">
    <source>
        <dbReference type="Proteomes" id="UP000823388"/>
    </source>
</evidence>
<dbReference type="PROSITE" id="PS50181">
    <property type="entry name" value="FBOX"/>
    <property type="match status" value="1"/>
</dbReference>
<dbReference type="InterPro" id="IPR036047">
    <property type="entry name" value="F-box-like_dom_sf"/>
</dbReference>
<dbReference type="AlphaFoldDB" id="A0A8T0W0H1"/>
<dbReference type="EMBL" id="CM029039">
    <property type="protein sequence ID" value="KAG2640890.1"/>
    <property type="molecule type" value="Genomic_DNA"/>
</dbReference>
<dbReference type="SMART" id="SM00256">
    <property type="entry name" value="FBOX"/>
    <property type="match status" value="1"/>
</dbReference>
<dbReference type="OrthoDB" id="689042at2759"/>
<protein>
    <recommendedName>
        <fullName evidence="2">F-box domain-containing protein</fullName>
    </recommendedName>
</protein>
<sequence length="402" mass="45210">MASPGPSSPPPARSGRRRPPVDSNATGVLPPDVLFDVLLRLPAKELCRLRAVCRSWRELTSAPLFISEHAARHPLFLANYRDDEAHIHIVDLSGSVVKRIPNADGHRLLPTRLDLACAATVSNRCRVLDPATGRVRILPESPAPEHADRENLWYTNFAFARIGSTGEDKVLRMFPMFSRSTLLCEVLTINGASGSCSSHAQWRARPSNDHFAGQFATVVGEVVYFKVDIVYSYYGSIIGVVNLGIPLYEIHSFDLGREEWRGTLRGPIRVIFGTDEYDDDLDDYSYIRHEITLADLRGSLALVNYRKCKHIMNLWLLKDFDNGVWVKEYRIQIEPIFSTAEMCVKALFMLDDGRVVIHFPVTGLLFMYDPRTNTSAQVEMRQLDALAMYTGNLLSLQVGDMV</sequence>
<proteinExistence type="predicted"/>
<dbReference type="Pfam" id="PF12937">
    <property type="entry name" value="F-box-like"/>
    <property type="match status" value="1"/>
</dbReference>
<reference evidence="3" key="1">
    <citation type="submission" date="2020-05" db="EMBL/GenBank/DDBJ databases">
        <title>WGS assembly of Panicum virgatum.</title>
        <authorList>
            <person name="Lovell J.T."/>
            <person name="Jenkins J."/>
            <person name="Shu S."/>
            <person name="Juenger T.E."/>
            <person name="Schmutz J."/>
        </authorList>
    </citation>
    <scope>NUCLEOTIDE SEQUENCE</scope>
    <source>
        <strain evidence="3">AP13</strain>
    </source>
</reference>
<dbReference type="CDD" id="cd22157">
    <property type="entry name" value="F-box_AtFBW1-like"/>
    <property type="match status" value="1"/>
</dbReference>
<evidence type="ECO:0000256" key="1">
    <source>
        <dbReference type="SAM" id="MobiDB-lite"/>
    </source>
</evidence>
<dbReference type="PANTHER" id="PTHR31111:SF136">
    <property type="entry name" value="F-BOX ASSOCIATED DOMAIN-CONTAINING PROTEIN"/>
    <property type="match status" value="1"/>
</dbReference>
<dbReference type="SUPFAM" id="SSF81383">
    <property type="entry name" value="F-box domain"/>
    <property type="match status" value="1"/>
</dbReference>
<dbReference type="Proteomes" id="UP000823388">
    <property type="component" value="Chromosome 2K"/>
</dbReference>
<feature type="compositionally biased region" description="Pro residues" evidence="1">
    <location>
        <begin position="1"/>
        <end position="12"/>
    </location>
</feature>